<evidence type="ECO:0000256" key="1">
    <source>
        <dbReference type="ARBA" id="ARBA00000830"/>
    </source>
</evidence>
<dbReference type="Gene3D" id="1.10.150.240">
    <property type="entry name" value="Putative phosphatase, domain 2"/>
    <property type="match status" value="1"/>
</dbReference>
<evidence type="ECO:0000256" key="5">
    <source>
        <dbReference type="ARBA" id="ARBA00022723"/>
    </source>
</evidence>
<dbReference type="Proteomes" id="UP000696310">
    <property type="component" value="Unassembled WGS sequence"/>
</dbReference>
<protein>
    <recommendedName>
        <fullName evidence="4">phosphoglycolate phosphatase</fullName>
        <ecNumber evidence="4">3.1.3.18</ecNumber>
    </recommendedName>
</protein>
<dbReference type="GO" id="GO:0046872">
    <property type="term" value="F:metal ion binding"/>
    <property type="evidence" value="ECO:0007669"/>
    <property type="project" value="UniProtKB-KW"/>
</dbReference>
<dbReference type="AlphaFoldDB" id="A0AAW4NYN7"/>
<dbReference type="Pfam" id="PF00702">
    <property type="entry name" value="Hydrolase"/>
    <property type="match status" value="1"/>
</dbReference>
<organism evidence="7 8">
    <name type="scientific">Pectobacterium polaris</name>
    <dbReference type="NCBI Taxonomy" id="2042057"/>
    <lineage>
        <taxon>Bacteria</taxon>
        <taxon>Pseudomonadati</taxon>
        <taxon>Pseudomonadota</taxon>
        <taxon>Gammaproteobacteria</taxon>
        <taxon>Enterobacterales</taxon>
        <taxon>Pectobacteriaceae</taxon>
        <taxon>Pectobacterium</taxon>
    </lineage>
</organism>
<keyword evidence="6" id="KW-1133">Transmembrane helix</keyword>
<keyword evidence="6" id="KW-0472">Membrane</keyword>
<proteinExistence type="inferred from homology"/>
<name>A0AAW4NYN7_9GAMM</name>
<dbReference type="GO" id="GO:0008967">
    <property type="term" value="F:phosphoglycolate phosphatase activity"/>
    <property type="evidence" value="ECO:0007669"/>
    <property type="project" value="UniProtKB-EC"/>
</dbReference>
<accession>A0AAW4NYN7</accession>
<evidence type="ECO:0000313" key="8">
    <source>
        <dbReference type="Proteomes" id="UP000696310"/>
    </source>
</evidence>
<gene>
    <name evidence="7" type="ORF">IM880_08575</name>
</gene>
<evidence type="ECO:0000256" key="3">
    <source>
        <dbReference type="ARBA" id="ARBA00006171"/>
    </source>
</evidence>
<feature type="transmembrane region" description="Helical" evidence="6">
    <location>
        <begin position="436"/>
        <end position="455"/>
    </location>
</feature>
<evidence type="ECO:0000256" key="4">
    <source>
        <dbReference type="ARBA" id="ARBA00013078"/>
    </source>
</evidence>
<evidence type="ECO:0000256" key="6">
    <source>
        <dbReference type="SAM" id="Phobius"/>
    </source>
</evidence>
<dbReference type="InterPro" id="IPR006439">
    <property type="entry name" value="HAD-SF_hydro_IA"/>
</dbReference>
<keyword evidence="6" id="KW-0812">Transmembrane</keyword>
<reference evidence="7" key="1">
    <citation type="journal article" date="2021" name="bioRxiv">
        <title>Identification of Pectobacterium species isolated from the soft rot of tetecho (Neobuxbaumia tetetzo), a columnar cactus, and associated metagenomics.</title>
        <authorList>
            <person name="Vargas-Peralta D."/>
            <person name="Narvaez-Barragan D.A."/>
            <person name="de Sandozequi A."/>
            <person name="Romero-Gutierrez M.F."/>
            <person name="Segovia L."/>
            <person name="Martinez-Anaya C."/>
            <person name="Alcaraz L.D."/>
            <person name="de la Torre Almaraz R."/>
        </authorList>
    </citation>
    <scope>NUCLEOTIDE SEQUENCE</scope>
    <source>
        <strain evidence="7">A3</strain>
    </source>
</reference>
<reference evidence="7" key="2">
    <citation type="submission" date="2021-01" db="EMBL/GenBank/DDBJ databases">
        <authorList>
            <person name="Vargas Peralta D."/>
        </authorList>
    </citation>
    <scope>NUCLEOTIDE SEQUENCE</scope>
    <source>
        <strain evidence="7">A3</strain>
    </source>
</reference>
<evidence type="ECO:0000256" key="2">
    <source>
        <dbReference type="ARBA" id="ARBA00004818"/>
    </source>
</evidence>
<evidence type="ECO:0000313" key="7">
    <source>
        <dbReference type="EMBL" id="MBW5892260.1"/>
    </source>
</evidence>
<dbReference type="GO" id="GO:0006281">
    <property type="term" value="P:DNA repair"/>
    <property type="evidence" value="ECO:0007669"/>
    <property type="project" value="TreeGrafter"/>
</dbReference>
<dbReference type="SFLD" id="SFLDS00003">
    <property type="entry name" value="Haloacid_Dehalogenase"/>
    <property type="match status" value="1"/>
</dbReference>
<keyword evidence="7" id="KW-0378">Hydrolase</keyword>
<comment type="catalytic activity">
    <reaction evidence="1">
        <text>2-phosphoglycolate + H2O = glycolate + phosphate</text>
        <dbReference type="Rhea" id="RHEA:14369"/>
        <dbReference type="ChEBI" id="CHEBI:15377"/>
        <dbReference type="ChEBI" id="CHEBI:29805"/>
        <dbReference type="ChEBI" id="CHEBI:43474"/>
        <dbReference type="ChEBI" id="CHEBI:58033"/>
        <dbReference type="EC" id="3.1.3.18"/>
    </reaction>
</comment>
<dbReference type="InterPro" id="IPR023198">
    <property type="entry name" value="PGP-like_dom2"/>
</dbReference>
<feature type="transmembrane region" description="Helical" evidence="6">
    <location>
        <begin position="363"/>
        <end position="383"/>
    </location>
</feature>
<dbReference type="PANTHER" id="PTHR43434">
    <property type="entry name" value="PHOSPHOGLYCOLATE PHOSPHATASE"/>
    <property type="match status" value="1"/>
</dbReference>
<dbReference type="InterPro" id="IPR023214">
    <property type="entry name" value="HAD_sf"/>
</dbReference>
<dbReference type="SUPFAM" id="SSF56784">
    <property type="entry name" value="HAD-like"/>
    <property type="match status" value="1"/>
</dbReference>
<dbReference type="EMBL" id="JAESHX010000040">
    <property type="protein sequence ID" value="MBW5892260.1"/>
    <property type="molecule type" value="Genomic_DNA"/>
</dbReference>
<feature type="transmembrane region" description="Helical" evidence="6">
    <location>
        <begin position="324"/>
        <end position="343"/>
    </location>
</feature>
<sequence length="456" mass="52245">MKKVLITDLDNTLFDWFNVWYESFNAMLEQASKISGISKAELIPQIKKIHQRHGTAEYSFLLEEIPDFLRIYNGAEEIRKVMSPAVNIYRKERERNLKLYETVYETLVKLRQKGVLIVGYTESKAYYSSYRLTKLGLDGVLDFLYSPEDHSVPGNKSQDQTFLLKETIHLHTPLGETKPNPDILLQIISDIGATPEECVYIGDSEMKDIDMAKLANVSDVFAAYGTNHFGGNEEKYDLLRAVTHWTQADVDKEKLIKSNYNRTEPSYTVQNFSELLNIFNFSNFKSSKPPAEKGAPLEKLKLEVEIWKTAIDVQKHFNDMSMRVKHYAILMLTAFLGAIGFIYKNQGQMAITIDGHAINLTGILGVVAILVWNLIFFMDYIWYHPMLKGSVMSALSIEERLRFDLPTLNLTKTIGEHSHKYVLFDKPFNSNRKAMYFYNGVTITLSILTVCLFMAG</sequence>
<dbReference type="PANTHER" id="PTHR43434:SF1">
    <property type="entry name" value="PHOSPHOGLYCOLATE PHOSPHATASE"/>
    <property type="match status" value="1"/>
</dbReference>
<dbReference type="InterPro" id="IPR036412">
    <property type="entry name" value="HAD-like_sf"/>
</dbReference>
<dbReference type="Gene3D" id="3.40.50.1000">
    <property type="entry name" value="HAD superfamily/HAD-like"/>
    <property type="match status" value="2"/>
</dbReference>
<dbReference type="EC" id="3.1.3.18" evidence="4"/>
<keyword evidence="5" id="KW-0479">Metal-binding</keyword>
<dbReference type="SFLD" id="SFLDG01129">
    <property type="entry name" value="C1.5:_HAD__Beta-PGM__Phosphata"/>
    <property type="match status" value="1"/>
</dbReference>
<comment type="similarity">
    <text evidence="3">Belongs to the HAD-like hydrolase superfamily. CbbY/CbbZ/Gph/YieH family.</text>
</comment>
<dbReference type="InterPro" id="IPR050155">
    <property type="entry name" value="HAD-like_hydrolase_sf"/>
</dbReference>
<comment type="caution">
    <text evidence="7">The sequence shown here is derived from an EMBL/GenBank/DDBJ whole genome shotgun (WGS) entry which is preliminary data.</text>
</comment>
<dbReference type="NCBIfam" id="TIGR01549">
    <property type="entry name" value="HAD-SF-IA-v1"/>
    <property type="match status" value="1"/>
</dbReference>
<comment type="pathway">
    <text evidence="2">Organic acid metabolism; glycolate biosynthesis; glycolate from 2-phosphoglycolate: step 1/1.</text>
</comment>